<dbReference type="AlphaFoldDB" id="A0A8X6L8T3"/>
<keyword evidence="2" id="KW-1185">Reference proteome</keyword>
<name>A0A8X6L8T3_TRICU</name>
<proteinExistence type="predicted"/>
<dbReference type="EMBL" id="BMAO01034906">
    <property type="protein sequence ID" value="GFQ99741.1"/>
    <property type="molecule type" value="Genomic_DNA"/>
</dbReference>
<evidence type="ECO:0000313" key="2">
    <source>
        <dbReference type="Proteomes" id="UP000887116"/>
    </source>
</evidence>
<organism evidence="1 2">
    <name type="scientific">Trichonephila clavata</name>
    <name type="common">Joro spider</name>
    <name type="synonym">Nephila clavata</name>
    <dbReference type="NCBI Taxonomy" id="2740835"/>
    <lineage>
        <taxon>Eukaryota</taxon>
        <taxon>Metazoa</taxon>
        <taxon>Ecdysozoa</taxon>
        <taxon>Arthropoda</taxon>
        <taxon>Chelicerata</taxon>
        <taxon>Arachnida</taxon>
        <taxon>Araneae</taxon>
        <taxon>Araneomorphae</taxon>
        <taxon>Entelegynae</taxon>
        <taxon>Araneoidea</taxon>
        <taxon>Nephilidae</taxon>
        <taxon>Trichonephila</taxon>
    </lineage>
</organism>
<comment type="caution">
    <text evidence="1">The sequence shown here is derived from an EMBL/GenBank/DDBJ whole genome shotgun (WGS) entry which is preliminary data.</text>
</comment>
<reference evidence="1" key="1">
    <citation type="submission" date="2020-07" db="EMBL/GenBank/DDBJ databases">
        <title>Multicomponent nature underlies the extraordinary mechanical properties of spider dragline silk.</title>
        <authorList>
            <person name="Kono N."/>
            <person name="Nakamura H."/>
            <person name="Mori M."/>
            <person name="Yoshida Y."/>
            <person name="Ohtoshi R."/>
            <person name="Malay A.D."/>
            <person name="Moran D.A.P."/>
            <person name="Tomita M."/>
            <person name="Numata K."/>
            <person name="Arakawa K."/>
        </authorList>
    </citation>
    <scope>NUCLEOTIDE SEQUENCE</scope>
</reference>
<dbReference type="Proteomes" id="UP000887116">
    <property type="component" value="Unassembled WGS sequence"/>
</dbReference>
<accession>A0A8X6L8T3</accession>
<protein>
    <submittedName>
        <fullName evidence="1">Uncharacterized protein</fullName>
    </submittedName>
</protein>
<evidence type="ECO:0000313" key="1">
    <source>
        <dbReference type="EMBL" id="GFQ99741.1"/>
    </source>
</evidence>
<gene>
    <name evidence="1" type="ORF">TNCT_667641</name>
</gene>
<sequence>MLSATITRKWLAAGCRRDLAENPRKNETCFPSPVGGGGVIRVNQIVFLSLESGRKFNLPSGTMPEIPRSEWNEACLNAFHKHVVLETY</sequence>